<evidence type="ECO:0008006" key="4">
    <source>
        <dbReference type="Google" id="ProtNLM"/>
    </source>
</evidence>
<evidence type="ECO:0000256" key="1">
    <source>
        <dbReference type="SAM" id="MobiDB-lite"/>
    </source>
</evidence>
<accession>A0ABV2LEE3</accession>
<comment type="caution">
    <text evidence="2">The sequence shown here is derived from an EMBL/GenBank/DDBJ whole genome shotgun (WGS) entry which is preliminary data.</text>
</comment>
<proteinExistence type="predicted"/>
<reference evidence="2 3" key="1">
    <citation type="submission" date="2024-06" db="EMBL/GenBank/DDBJ databases">
        <title>Genomic Encyclopedia of Type Strains, Phase IV (KMG-IV): sequencing the most valuable type-strain genomes for metagenomic binning, comparative biology and taxonomic classification.</title>
        <authorList>
            <person name="Goeker M."/>
        </authorList>
    </citation>
    <scope>NUCLEOTIDE SEQUENCE [LARGE SCALE GENOMIC DNA]</scope>
    <source>
        <strain evidence="2 3">DSM 21331</strain>
    </source>
</reference>
<feature type="region of interest" description="Disordered" evidence="1">
    <location>
        <begin position="283"/>
        <end position="319"/>
    </location>
</feature>
<evidence type="ECO:0000313" key="2">
    <source>
        <dbReference type="EMBL" id="MET3695180.1"/>
    </source>
</evidence>
<evidence type="ECO:0000313" key="3">
    <source>
        <dbReference type="Proteomes" id="UP001549145"/>
    </source>
</evidence>
<sequence>MNGPMFPAGRPELPFRTTLLRMTGLALGLTLLGACQTAKTSRTAPRFETAFTSTGPAGNQPLVFVPNSGAIESVEETRSRAGLRQRIVYGQSRGRVDLTIASGRVWDDPAMAKPSRAGIAAELESLEDGYAYRIVRQPMTNAYGPIGVAVSQRCAYAWQWIEGLQRVELGRAALRGPVAVSLRVQHCGRRPMATEALLADLARIRLGVSTEAVARASRPRIARARPAAEPVAALAPIAPAAPAPIPISSPPSVAVNSSRTLVTLPPAPAGQAYLAQPAPAPAVQPLPVVPRPTASGGPDRARFLTDALPASGRTPPAGW</sequence>
<name>A0ABV2LEE3_9HYPH</name>
<dbReference type="InterPro" id="IPR031482">
    <property type="entry name" value="CBP_BcsN"/>
</dbReference>
<protein>
    <recommendedName>
        <fullName evidence="4">Cellulose biosynthesis protein BcsN</fullName>
    </recommendedName>
</protein>
<keyword evidence="3" id="KW-1185">Reference proteome</keyword>
<dbReference type="EMBL" id="JBEPMM010000023">
    <property type="protein sequence ID" value="MET3695180.1"/>
    <property type="molecule type" value="Genomic_DNA"/>
</dbReference>
<dbReference type="Proteomes" id="UP001549145">
    <property type="component" value="Unassembled WGS sequence"/>
</dbReference>
<dbReference type="Pfam" id="PF17038">
    <property type="entry name" value="CBP_BcsN"/>
    <property type="match status" value="1"/>
</dbReference>
<gene>
    <name evidence="2" type="ORF">ABID43_004746</name>
</gene>
<organism evidence="2 3">
    <name type="scientific">Methylobacterium goesingense</name>
    <dbReference type="NCBI Taxonomy" id="243690"/>
    <lineage>
        <taxon>Bacteria</taxon>
        <taxon>Pseudomonadati</taxon>
        <taxon>Pseudomonadota</taxon>
        <taxon>Alphaproteobacteria</taxon>
        <taxon>Hyphomicrobiales</taxon>
        <taxon>Methylobacteriaceae</taxon>
        <taxon>Methylobacterium</taxon>
    </lineage>
</organism>
<dbReference type="RefSeq" id="WP_238282878.1">
    <property type="nucleotide sequence ID" value="NZ_BPQL01000208.1"/>
</dbReference>